<dbReference type="KEGG" id="slj:EGC82_11160"/>
<dbReference type="EMBL" id="CP034015">
    <property type="protein sequence ID" value="AZG73273.1"/>
    <property type="molecule type" value="Genomic_DNA"/>
</dbReference>
<dbReference type="Proteomes" id="UP000278035">
    <property type="component" value="Chromosome"/>
</dbReference>
<protein>
    <submittedName>
        <fullName evidence="1">Uncharacterized protein</fullName>
    </submittedName>
</protein>
<evidence type="ECO:0000313" key="2">
    <source>
        <dbReference type="Proteomes" id="UP000278035"/>
    </source>
</evidence>
<keyword evidence="2" id="KW-1185">Reference proteome</keyword>
<accession>A0A3G8LU18</accession>
<organism evidence="1 2">
    <name type="scientific">Shewanella livingstonensis</name>
    <dbReference type="NCBI Taxonomy" id="150120"/>
    <lineage>
        <taxon>Bacteria</taxon>
        <taxon>Pseudomonadati</taxon>
        <taxon>Pseudomonadota</taxon>
        <taxon>Gammaproteobacteria</taxon>
        <taxon>Alteromonadales</taxon>
        <taxon>Shewanellaceae</taxon>
        <taxon>Shewanella</taxon>
    </lineage>
</organism>
<sequence length="845" mass="97120">MTTLKQHLYDHICHYCDHQMLGIENDEVLEDLEELTERIFAPETLGGFRQLVRMIANVRSISSHSADSIMKDLHFPKYIFDALHNYGFEVDDKSINKEYHRNSYQKGWCSEYPFYVVLLKSYNYKLTTKSCELFAAFIKHYYSVLDTLRDEDLARESTTREEDACANFRLFMQNNATEFNYVRENVPNTAFDTPMSIATQLEQYHVAKWKRQYLPNRGYLRILSHFFSNDWKPSKHIARKHPKLDRSPKRYIDPLAIPILGAPDDIFALIPDAPLIPNSDGLDEDDQYPLQTFVVNNRDFNTKRDKTELLDTAIPFNKHIQARTAVDVTASVRRSHNMGLQNTQLLMPKELNLLIAKLIKSGNQSSNIETTIVIWLMMLLSKSVEEIQSLVVFTDLTKKQQGLYIDKSGQGWWFFYVSHTAKAKIDIVGLREAKEEVFTSCPDFLLKMILVNMGCRSIGPILNEKDSQAINNMVVQKLKKLSDGHGSGRLSVRRLVNFMSYYLNSTDIIDPIYIDYSYAVNMYTTRVARSYANVSDHQRSRQLHKLWQSVEQDIATYSGQALSISLFELRNFYQAEQFIGSSFTPKKTAVATLIDSLTQRVEASKPSIHHRLVDIIEYHNAFTAYTAWMLLFGTGYRAAWNPLPTFALFMPSLNLMGISDKDDSDFSHSRIVAVPNVLTTQLKEFKRHLSCLRSLLRVLMPKICSTIDSIVDVDQHVLNFNHSQASQWYKVIRNSRKEQGPFFFFHKQGTSVVAKNLSPSELVNFCQKEIVLPSNAGRHWLKSNLLGKNIAPELINFQMGHWQAGEVPLGHYSALSHIEAINDIVPVLDELFKEAGWLPLKSVIL</sequence>
<gene>
    <name evidence="1" type="ORF">EGC82_11160</name>
</gene>
<dbReference type="OrthoDB" id="5614256at2"/>
<evidence type="ECO:0000313" key="1">
    <source>
        <dbReference type="EMBL" id="AZG73273.1"/>
    </source>
</evidence>
<name>A0A3G8LU18_9GAMM</name>
<reference evidence="2" key="1">
    <citation type="submission" date="2018-11" db="EMBL/GenBank/DDBJ databases">
        <title>Shewanella sp. M2.</title>
        <authorList>
            <person name="Hwang Y.J."/>
            <person name="Hwang C.Y."/>
        </authorList>
    </citation>
    <scope>NUCLEOTIDE SEQUENCE [LARGE SCALE GENOMIC DNA]</scope>
    <source>
        <strain evidence="2">LMG 19866</strain>
    </source>
</reference>
<proteinExistence type="predicted"/>
<dbReference type="AlphaFoldDB" id="A0A3G8LU18"/>